<dbReference type="InterPro" id="IPR032508">
    <property type="entry name" value="FecR_C"/>
</dbReference>
<name>A0A7K1U0G6_9BACT</name>
<dbReference type="PIRSF" id="PIRSF018266">
    <property type="entry name" value="FecR"/>
    <property type="match status" value="1"/>
</dbReference>
<keyword evidence="1" id="KW-1133">Transmembrane helix</keyword>
<comment type="caution">
    <text evidence="4">The sequence shown here is derived from an EMBL/GenBank/DDBJ whole genome shotgun (WGS) entry which is preliminary data.</text>
</comment>
<dbReference type="GO" id="GO:0016989">
    <property type="term" value="F:sigma factor antagonist activity"/>
    <property type="evidence" value="ECO:0007669"/>
    <property type="project" value="TreeGrafter"/>
</dbReference>
<accession>A0A7K1U0G6</accession>
<evidence type="ECO:0000259" key="3">
    <source>
        <dbReference type="Pfam" id="PF16344"/>
    </source>
</evidence>
<protein>
    <submittedName>
        <fullName evidence="4">DUF4974 domain-containing protein</fullName>
    </submittedName>
</protein>
<keyword evidence="1" id="KW-0812">Transmembrane</keyword>
<dbReference type="InterPro" id="IPR012373">
    <property type="entry name" value="Ferrdict_sens_TM"/>
</dbReference>
<evidence type="ECO:0000256" key="1">
    <source>
        <dbReference type="SAM" id="Phobius"/>
    </source>
</evidence>
<evidence type="ECO:0000259" key="2">
    <source>
        <dbReference type="Pfam" id="PF04773"/>
    </source>
</evidence>
<dbReference type="PANTHER" id="PTHR30273">
    <property type="entry name" value="PERIPLASMIC SIGNAL SENSOR AND SIGMA FACTOR ACTIVATOR FECR-RELATED"/>
    <property type="match status" value="1"/>
</dbReference>
<evidence type="ECO:0000313" key="4">
    <source>
        <dbReference type="EMBL" id="MVT07786.1"/>
    </source>
</evidence>
<dbReference type="Gene3D" id="2.60.120.1440">
    <property type="match status" value="1"/>
</dbReference>
<dbReference type="Pfam" id="PF16344">
    <property type="entry name" value="FecR_C"/>
    <property type="match status" value="1"/>
</dbReference>
<evidence type="ECO:0000313" key="5">
    <source>
        <dbReference type="Proteomes" id="UP000461730"/>
    </source>
</evidence>
<dbReference type="RefSeq" id="WP_157305162.1">
    <property type="nucleotide sequence ID" value="NZ_WRXN01000001.1"/>
</dbReference>
<dbReference type="PANTHER" id="PTHR30273:SF2">
    <property type="entry name" value="PROTEIN FECR"/>
    <property type="match status" value="1"/>
</dbReference>
<organism evidence="4 5">
    <name type="scientific">Chitinophaga tropicalis</name>
    <dbReference type="NCBI Taxonomy" id="2683588"/>
    <lineage>
        <taxon>Bacteria</taxon>
        <taxon>Pseudomonadati</taxon>
        <taxon>Bacteroidota</taxon>
        <taxon>Chitinophagia</taxon>
        <taxon>Chitinophagales</taxon>
        <taxon>Chitinophagaceae</taxon>
        <taxon>Chitinophaga</taxon>
    </lineage>
</organism>
<feature type="domain" description="FecR protein" evidence="2">
    <location>
        <begin position="180"/>
        <end position="275"/>
    </location>
</feature>
<dbReference type="Pfam" id="PF04773">
    <property type="entry name" value="FecR"/>
    <property type="match status" value="1"/>
</dbReference>
<dbReference type="AlphaFoldDB" id="A0A7K1U0G6"/>
<dbReference type="Proteomes" id="UP000461730">
    <property type="component" value="Unassembled WGS sequence"/>
</dbReference>
<reference evidence="4 5" key="1">
    <citation type="submission" date="2019-12" db="EMBL/GenBank/DDBJ databases">
        <title>Chitinophaga sp. strain ysch24 (GDMCC 1.1355), whole genome shotgun sequence.</title>
        <authorList>
            <person name="Zhang X."/>
        </authorList>
    </citation>
    <scope>NUCLEOTIDE SEQUENCE [LARGE SCALE GENOMIC DNA]</scope>
    <source>
        <strain evidence="5">ysch24</strain>
    </source>
</reference>
<dbReference type="Gene3D" id="3.55.50.30">
    <property type="match status" value="1"/>
</dbReference>
<keyword evidence="5" id="KW-1185">Reference proteome</keyword>
<feature type="domain" description="Protein FecR C-terminal" evidence="3">
    <location>
        <begin position="317"/>
        <end position="383"/>
    </location>
</feature>
<gene>
    <name evidence="4" type="ORF">GO493_05895</name>
</gene>
<dbReference type="FunFam" id="2.60.120.1440:FF:000001">
    <property type="entry name" value="Putative anti-sigma factor"/>
    <property type="match status" value="1"/>
</dbReference>
<sequence length="385" mass="42537">MSDQHLHNLMLRYYKGATTPEEEEELMQLLDSGNEQVIKEIMDAIWKENESATPIYTQERSQELLREILPVRKLSVRKNVIRWSSAAAVLLLIAAGGWWLAQSRKAAVIGKQHNKTEVVRPGGNKATLTLANGDVITLEDAENGALSTQGGTKIIKLKSGQLAYNSEQGTAAGAPAALNTLATPRGGQYQVTLPDGTEVWLNSASSITFPTKFTGNAREVQVKGEAYFEVAANARQPFLVKTEGMEVQVLGTSFNLMAYSDEKIIRTTLVQGAVRVAKDNRNVVLQPGQQARLDADGGMKVVKADLESTLAWKNGLFTFNDATIEEVMRQISRWYDMEVVYPEGIPHDLFRGEMFRSEQITSVLKILEASGVNFRVEGRKIIVKP</sequence>
<dbReference type="InterPro" id="IPR006860">
    <property type="entry name" value="FecR"/>
</dbReference>
<dbReference type="EMBL" id="WRXN01000001">
    <property type="protein sequence ID" value="MVT07786.1"/>
    <property type="molecule type" value="Genomic_DNA"/>
</dbReference>
<keyword evidence="1" id="KW-0472">Membrane</keyword>
<feature type="transmembrane region" description="Helical" evidence="1">
    <location>
        <begin position="80"/>
        <end position="101"/>
    </location>
</feature>
<proteinExistence type="predicted"/>